<feature type="binding site" evidence="10">
    <location>
        <begin position="18"/>
        <end position="20"/>
    </location>
    <ligand>
        <name>UDP-N-acetyl-alpha-D-glucosamine</name>
        <dbReference type="ChEBI" id="CHEBI:57705"/>
    </ligand>
</feature>
<dbReference type="Gene3D" id="3.40.50.2000">
    <property type="entry name" value="Glycogen Phosphorylase B"/>
    <property type="match status" value="2"/>
</dbReference>
<keyword evidence="5 10" id="KW-0133">Cell shape</keyword>
<evidence type="ECO:0000256" key="10">
    <source>
        <dbReference type="HAMAP-Rule" id="MF_00033"/>
    </source>
</evidence>
<comment type="catalytic activity">
    <reaction evidence="10">
        <text>di-trans,octa-cis-undecaprenyl diphospho-N-acetyl-alpha-D-muramoyl-L-alanyl-D-glutamyl-meso-2,6-diaminopimeloyl-D-alanyl-D-alanine + UDP-N-acetyl-alpha-D-glucosamine = di-trans,octa-cis-undecaprenyl diphospho-[N-acetyl-alpha-D-glucosaminyl-(1-&gt;4)]-N-acetyl-alpha-D-muramoyl-L-alanyl-D-glutamyl-meso-2,6-diaminopimeloyl-D-alanyl-D-alanine + UDP + H(+)</text>
        <dbReference type="Rhea" id="RHEA:31227"/>
        <dbReference type="ChEBI" id="CHEBI:15378"/>
        <dbReference type="ChEBI" id="CHEBI:57705"/>
        <dbReference type="ChEBI" id="CHEBI:58223"/>
        <dbReference type="ChEBI" id="CHEBI:61387"/>
        <dbReference type="ChEBI" id="CHEBI:61388"/>
        <dbReference type="EC" id="2.4.1.227"/>
    </reaction>
</comment>
<dbReference type="Pfam" id="PF03033">
    <property type="entry name" value="Glyco_transf_28"/>
    <property type="match status" value="1"/>
</dbReference>
<dbReference type="GO" id="GO:0050511">
    <property type="term" value="F:undecaprenyldiphospho-muramoylpentapeptide beta-N-acetylglucosaminyltransferase activity"/>
    <property type="evidence" value="ECO:0007669"/>
    <property type="project" value="UniProtKB-UniRule"/>
</dbReference>
<evidence type="ECO:0000259" key="11">
    <source>
        <dbReference type="Pfam" id="PF03033"/>
    </source>
</evidence>
<dbReference type="InterPro" id="IPR006009">
    <property type="entry name" value="GlcNAc_MurG"/>
</dbReference>
<dbReference type="GO" id="GO:0009252">
    <property type="term" value="P:peptidoglycan biosynthetic process"/>
    <property type="evidence" value="ECO:0007669"/>
    <property type="project" value="UniProtKB-UniRule"/>
</dbReference>
<keyword evidence="2 10" id="KW-0132">Cell division</keyword>
<organism evidence="13 14">
    <name type="scientific">Candidatus Entotheonella gemina</name>
    <dbReference type="NCBI Taxonomy" id="1429439"/>
    <lineage>
        <taxon>Bacteria</taxon>
        <taxon>Pseudomonadati</taxon>
        <taxon>Nitrospinota/Tectimicrobiota group</taxon>
        <taxon>Candidatus Tectimicrobiota</taxon>
        <taxon>Candidatus Entotheonellia</taxon>
        <taxon>Candidatus Entotheonellales</taxon>
        <taxon>Candidatus Entotheonellaceae</taxon>
        <taxon>Candidatus Entotheonella</taxon>
    </lineage>
</organism>
<evidence type="ECO:0000256" key="6">
    <source>
        <dbReference type="ARBA" id="ARBA00022984"/>
    </source>
</evidence>
<dbReference type="InterPro" id="IPR007235">
    <property type="entry name" value="Glyco_trans_28_C"/>
</dbReference>
<keyword evidence="8 10" id="KW-0131">Cell cycle</keyword>
<dbReference type="GO" id="GO:0008360">
    <property type="term" value="P:regulation of cell shape"/>
    <property type="evidence" value="ECO:0007669"/>
    <property type="project" value="UniProtKB-KW"/>
</dbReference>
<dbReference type="HOGENOM" id="CLU_037404_0_0_7"/>
<keyword evidence="6 10" id="KW-0573">Peptidoglycan synthesis</keyword>
<dbReference type="SUPFAM" id="SSF53756">
    <property type="entry name" value="UDP-Glycosyltransferase/glycogen phosphorylase"/>
    <property type="match status" value="1"/>
</dbReference>
<dbReference type="InterPro" id="IPR004276">
    <property type="entry name" value="GlycoTrans_28_N"/>
</dbReference>
<protein>
    <recommendedName>
        <fullName evidence="10">UDP-N-acetylglucosamine--N-acetylmuramyl-(pentapeptide) pyrophosphoryl-undecaprenol N-acetylglucosamine transferase</fullName>
        <ecNumber evidence="10">2.4.1.227</ecNumber>
    </recommendedName>
    <alternativeName>
        <fullName evidence="10">Undecaprenyl-PP-MurNAc-pentapeptide-UDPGlcNAc GlcNAc transferase</fullName>
    </alternativeName>
</protein>
<name>W4M8U4_9BACT</name>
<dbReference type="PATRIC" id="fig|1429439.4.peg.2719"/>
<comment type="pathway">
    <text evidence="10">Cell wall biogenesis; peptidoglycan biosynthesis.</text>
</comment>
<keyword evidence="14" id="KW-1185">Reference proteome</keyword>
<accession>W4M8U4</accession>
<dbReference type="NCBIfam" id="NF009102">
    <property type="entry name" value="PRK12446.1"/>
    <property type="match status" value="1"/>
</dbReference>
<proteinExistence type="inferred from homology"/>
<keyword evidence="4 10" id="KW-0808">Transferase</keyword>
<feature type="binding site" evidence="10">
    <location>
        <position position="202"/>
    </location>
    <ligand>
        <name>UDP-N-acetyl-alpha-D-glucosamine</name>
        <dbReference type="ChEBI" id="CHEBI:57705"/>
    </ligand>
</feature>
<reference evidence="13 14" key="1">
    <citation type="journal article" date="2014" name="Nature">
        <title>An environmental bacterial taxon with a large and distinct metabolic repertoire.</title>
        <authorList>
            <person name="Wilson M.C."/>
            <person name="Mori T."/>
            <person name="Ruckert C."/>
            <person name="Uria A.R."/>
            <person name="Helf M.J."/>
            <person name="Takada K."/>
            <person name="Gernert C."/>
            <person name="Steffens U.A."/>
            <person name="Heycke N."/>
            <person name="Schmitt S."/>
            <person name="Rinke C."/>
            <person name="Helfrich E.J."/>
            <person name="Brachmann A.O."/>
            <person name="Gurgui C."/>
            <person name="Wakimoto T."/>
            <person name="Kracht M."/>
            <person name="Crusemann M."/>
            <person name="Hentschel U."/>
            <person name="Abe I."/>
            <person name="Matsunaga S."/>
            <person name="Kalinowski J."/>
            <person name="Takeyama H."/>
            <person name="Piel J."/>
        </authorList>
    </citation>
    <scope>NUCLEOTIDE SEQUENCE [LARGE SCALE GENOMIC DNA]</scope>
    <source>
        <strain evidence="14">TSY2</strain>
    </source>
</reference>
<dbReference type="AlphaFoldDB" id="W4M8U4"/>
<comment type="function">
    <text evidence="10">Cell wall formation. Catalyzes the transfer of a GlcNAc subunit on undecaprenyl-pyrophosphoryl-MurNAc-pentapeptide (lipid intermediate I) to form undecaprenyl-pyrophosphoryl-MurNAc-(pentapeptide)GlcNAc (lipid intermediate II).</text>
</comment>
<dbReference type="PANTHER" id="PTHR21015">
    <property type="entry name" value="UDP-N-ACETYLGLUCOSAMINE--N-ACETYLMURAMYL-(PENTAPEPTIDE) PYROPHOSPHORYL-UNDECAPRENOL N-ACETYLGLUCOSAMINE TRANSFERASE 1"/>
    <property type="match status" value="1"/>
</dbReference>
<comment type="similarity">
    <text evidence="10">Belongs to the glycosyltransferase 28 family. MurG subfamily.</text>
</comment>
<dbReference type="GO" id="GO:0005975">
    <property type="term" value="P:carbohydrate metabolic process"/>
    <property type="evidence" value="ECO:0007669"/>
    <property type="project" value="InterPro"/>
</dbReference>
<feature type="binding site" evidence="10">
    <location>
        <position position="171"/>
    </location>
    <ligand>
        <name>UDP-N-acetyl-alpha-D-glucosamine</name>
        <dbReference type="ChEBI" id="CHEBI:57705"/>
    </ligand>
</feature>
<feature type="binding site" evidence="10">
    <location>
        <position position="297"/>
    </location>
    <ligand>
        <name>UDP-N-acetyl-alpha-D-glucosamine</name>
        <dbReference type="ChEBI" id="CHEBI:57705"/>
    </ligand>
</feature>
<evidence type="ECO:0000313" key="13">
    <source>
        <dbReference type="EMBL" id="ETX06618.1"/>
    </source>
</evidence>
<feature type="domain" description="Glycosyl transferase family 28 C-terminal" evidence="12">
    <location>
        <begin position="195"/>
        <end position="346"/>
    </location>
</feature>
<evidence type="ECO:0000256" key="7">
    <source>
        <dbReference type="ARBA" id="ARBA00023136"/>
    </source>
</evidence>
<dbReference type="Proteomes" id="UP000019140">
    <property type="component" value="Unassembled WGS sequence"/>
</dbReference>
<dbReference type="CDD" id="cd03785">
    <property type="entry name" value="GT28_MurG"/>
    <property type="match status" value="1"/>
</dbReference>
<evidence type="ECO:0000256" key="2">
    <source>
        <dbReference type="ARBA" id="ARBA00022618"/>
    </source>
</evidence>
<gene>
    <name evidence="10" type="primary">murG</name>
    <name evidence="13" type="ORF">ETSY2_16005</name>
</gene>
<dbReference type="GO" id="GO:0051301">
    <property type="term" value="P:cell division"/>
    <property type="evidence" value="ECO:0007669"/>
    <property type="project" value="UniProtKB-KW"/>
</dbReference>
<keyword evidence="3 10" id="KW-0328">Glycosyltransferase</keyword>
<dbReference type="EC" id="2.4.1.227" evidence="10"/>
<feature type="domain" description="Glycosyltransferase family 28 N-terminal" evidence="11">
    <location>
        <begin position="11"/>
        <end position="147"/>
    </location>
</feature>
<keyword evidence="9 10" id="KW-0961">Cell wall biogenesis/degradation</keyword>
<evidence type="ECO:0000256" key="3">
    <source>
        <dbReference type="ARBA" id="ARBA00022676"/>
    </source>
</evidence>
<dbReference type="UniPathway" id="UPA00219"/>
<keyword evidence="1 10" id="KW-1003">Cell membrane</keyword>
<dbReference type="GO" id="GO:0071555">
    <property type="term" value="P:cell wall organization"/>
    <property type="evidence" value="ECO:0007669"/>
    <property type="project" value="UniProtKB-KW"/>
</dbReference>
<dbReference type="GO" id="GO:0051991">
    <property type="term" value="F:UDP-N-acetyl-D-glucosamine:N-acetylmuramoyl-L-alanyl-D-glutamyl-meso-2,6-diaminopimelyl-D-alanyl-D-alanine-diphosphoundecaprenol 4-beta-N-acetylglucosaminlytransferase activity"/>
    <property type="evidence" value="ECO:0007669"/>
    <property type="project" value="RHEA"/>
</dbReference>
<keyword evidence="7 10" id="KW-0472">Membrane</keyword>
<dbReference type="HAMAP" id="MF_00033">
    <property type="entry name" value="MurG"/>
    <property type="match status" value="1"/>
</dbReference>
<dbReference type="GO" id="GO:0005886">
    <property type="term" value="C:plasma membrane"/>
    <property type="evidence" value="ECO:0007669"/>
    <property type="project" value="UniProtKB-SubCell"/>
</dbReference>
<sequence length="365" mass="39351">MVSVQQAKRIILLTGGGSAGHVTPNLVLANELVARGYSVHYAGRTEGIEKDLMAPTGLPYHGLSAGKLRRYLSLENLTDIVRIAKGFIDALRVVRRVQPVLVFSKGGFVSCPVVWAAKCNGIPAVVHESDFSPGLANRLSVPFAKRICHAFPETGEHFAASKRVHTGIPVRPSLLCGDAEEGRCICGFTDTLKPTLLVIGGSLGSRMINHMVRTALPELLSDFNVCHLVGPDHDITSVDRQPGYFALPYAGEELAHLLALADLVLSRAGATTLFELLAAHKPHLLIPLSRQASRGDQIQNARCFERLGYSEVLPEEGLTPETLCTALHATYAEREKFAKQMAEAPTADAAGRVVEVIESCLSEAH</sequence>
<comment type="caution">
    <text evidence="10">Lacks conserved residue(s) required for the propagation of feature annotation.</text>
</comment>
<evidence type="ECO:0000259" key="12">
    <source>
        <dbReference type="Pfam" id="PF04101"/>
    </source>
</evidence>
<evidence type="ECO:0000256" key="9">
    <source>
        <dbReference type="ARBA" id="ARBA00023316"/>
    </source>
</evidence>
<dbReference type="PANTHER" id="PTHR21015:SF27">
    <property type="entry name" value="UDP-N-ACETYLGLUCOSAMINE--N-ACETYLMURAMYL-(PENTAPEPTIDE) PYROPHOSPHORYL-UNDECAPRENOL N-ACETYLGLUCOSAMINE TRANSFERASE"/>
    <property type="match status" value="1"/>
</dbReference>
<evidence type="ECO:0000256" key="4">
    <source>
        <dbReference type="ARBA" id="ARBA00022679"/>
    </source>
</evidence>
<evidence type="ECO:0000313" key="14">
    <source>
        <dbReference type="Proteomes" id="UP000019140"/>
    </source>
</evidence>
<evidence type="ECO:0000256" key="8">
    <source>
        <dbReference type="ARBA" id="ARBA00023306"/>
    </source>
</evidence>
<dbReference type="Pfam" id="PF04101">
    <property type="entry name" value="Glyco_tran_28_C"/>
    <property type="match status" value="1"/>
</dbReference>
<evidence type="ECO:0000256" key="1">
    <source>
        <dbReference type="ARBA" id="ARBA00022475"/>
    </source>
</evidence>
<evidence type="ECO:0000256" key="5">
    <source>
        <dbReference type="ARBA" id="ARBA00022960"/>
    </source>
</evidence>
<comment type="caution">
    <text evidence="13">The sequence shown here is derived from an EMBL/GenBank/DDBJ whole genome shotgun (WGS) entry which is preliminary data.</text>
</comment>
<comment type="subcellular location">
    <subcellularLocation>
        <location evidence="10">Cell membrane</location>
        <topology evidence="10">Peripheral membrane protein</topology>
        <orientation evidence="10">Cytoplasmic side</orientation>
    </subcellularLocation>
</comment>
<dbReference type="EMBL" id="AZHX01000649">
    <property type="protein sequence ID" value="ETX06618.1"/>
    <property type="molecule type" value="Genomic_DNA"/>
</dbReference>